<dbReference type="SUPFAM" id="SSF81606">
    <property type="entry name" value="PP2C-like"/>
    <property type="match status" value="1"/>
</dbReference>
<sequence length="255" mass="27637">MRNYATAQALGSRVTQCDATAVHTAPDGARAFVLLDGIGDYRSVRTWTRTAARRVARAASRRADAEAGLRHIYEDYAADPDRQDPYTRRYMPSAAAVVAVTAPGKPLMLAWSGDARAYLLTRGLTRRLTEDHNLRRVYPPSATYPEGGDRNTITSYLGHAHSDEEAAGRYKHPAIETATVSLDGPARLVLASDGAYEPHADAGHDLFVELAFEPLEEVARDFVGLAVETSLRITAEADPAEPYADNASVLLADLA</sequence>
<dbReference type="InterPro" id="IPR001932">
    <property type="entry name" value="PPM-type_phosphatase-like_dom"/>
</dbReference>
<evidence type="ECO:0000259" key="1">
    <source>
        <dbReference type="PROSITE" id="PS51746"/>
    </source>
</evidence>
<dbReference type="Pfam" id="PF00481">
    <property type="entry name" value="PP2C"/>
    <property type="match status" value="1"/>
</dbReference>
<proteinExistence type="predicted"/>
<evidence type="ECO:0000313" key="2">
    <source>
        <dbReference type="EMBL" id="BBA98315.1"/>
    </source>
</evidence>
<dbReference type="RefSeq" id="WP_202234477.1">
    <property type="nucleotide sequence ID" value="NZ_AP018365.1"/>
</dbReference>
<organism evidence="2 3">
    <name type="scientific">Actinacidiphila reveromycinica</name>
    <dbReference type="NCBI Taxonomy" id="659352"/>
    <lineage>
        <taxon>Bacteria</taxon>
        <taxon>Bacillati</taxon>
        <taxon>Actinomycetota</taxon>
        <taxon>Actinomycetes</taxon>
        <taxon>Kitasatosporales</taxon>
        <taxon>Streptomycetaceae</taxon>
        <taxon>Actinacidiphila</taxon>
    </lineage>
</organism>
<reference evidence="2 3" key="4">
    <citation type="journal article" date="2020" name="Sci. Rep.">
        <title>beta-carboline chemical signals induce reveromycin production through a LuxR family regulator in Streptomyces sp. SN-593.</title>
        <authorList>
            <person name="Panthee S."/>
            <person name="Kito N."/>
            <person name="Hayashi T."/>
            <person name="Shimizu T."/>
            <person name="Ishikawa J."/>
            <person name="Hamamoto H."/>
            <person name="Osada H."/>
            <person name="Takahashi S."/>
        </authorList>
    </citation>
    <scope>NUCLEOTIDE SEQUENCE [LARGE SCALE GENOMIC DNA]</scope>
    <source>
        <strain evidence="2 3">SN-593</strain>
    </source>
</reference>
<reference evidence="2 3" key="2">
    <citation type="journal article" date="2011" name="J. Antibiot.">
        <title>Furaquinocins I and J: novel polyketide isoprenoid hybrid compounds from Streptomyces reveromyceticus SN-593.</title>
        <authorList>
            <person name="Panthee S."/>
            <person name="Takahashi S."/>
            <person name="Takagi H."/>
            <person name="Nogawa T."/>
            <person name="Oowada E."/>
            <person name="Uramoto M."/>
            <person name="Osada H."/>
        </authorList>
    </citation>
    <scope>NUCLEOTIDE SEQUENCE [LARGE SCALE GENOMIC DNA]</scope>
    <source>
        <strain evidence="2 3">SN-593</strain>
    </source>
</reference>
<keyword evidence="3" id="KW-1185">Reference proteome</keyword>
<dbReference type="Gene3D" id="3.60.40.10">
    <property type="entry name" value="PPM-type phosphatase domain"/>
    <property type="match status" value="1"/>
</dbReference>
<reference evidence="2 3" key="3">
    <citation type="journal article" date="2011" name="Nat. Chem. Biol.">
        <title>Reveromycin A biosynthesis uses RevG and RevJ for stereospecific spiroacetal formation.</title>
        <authorList>
            <person name="Takahashi S."/>
            <person name="Toyoda A."/>
            <person name="Sekiyama Y."/>
            <person name="Takagi H."/>
            <person name="Nogawa T."/>
            <person name="Uramoto M."/>
            <person name="Suzuki R."/>
            <person name="Koshino H."/>
            <person name="Kumano T."/>
            <person name="Panthee S."/>
            <person name="Dairi T."/>
            <person name="Ishikawa J."/>
            <person name="Ikeda H."/>
            <person name="Sakaki Y."/>
            <person name="Osada H."/>
        </authorList>
    </citation>
    <scope>NUCLEOTIDE SEQUENCE [LARGE SCALE GENOMIC DNA]</scope>
    <source>
        <strain evidence="2 3">SN-593</strain>
    </source>
</reference>
<dbReference type="Proteomes" id="UP000595703">
    <property type="component" value="Chromosome"/>
</dbReference>
<dbReference type="KEGG" id="arev:RVR_4452"/>
<dbReference type="EMBL" id="AP018365">
    <property type="protein sequence ID" value="BBA98315.1"/>
    <property type="molecule type" value="Genomic_DNA"/>
</dbReference>
<gene>
    <name evidence="2" type="ORF">RVR_4452</name>
</gene>
<protein>
    <recommendedName>
        <fullName evidence="1">PPM-type phosphatase domain-containing protein</fullName>
    </recommendedName>
</protein>
<reference evidence="2 3" key="1">
    <citation type="journal article" date="2010" name="J. Bacteriol.">
        <title>Biochemical characterization of a novel indole prenyltransferase from Streptomyces sp. SN-593.</title>
        <authorList>
            <person name="Takahashi S."/>
            <person name="Takagi H."/>
            <person name="Toyoda A."/>
            <person name="Uramoto M."/>
            <person name="Nogawa T."/>
            <person name="Ueki M."/>
            <person name="Sakaki Y."/>
            <person name="Osada H."/>
        </authorList>
    </citation>
    <scope>NUCLEOTIDE SEQUENCE [LARGE SCALE GENOMIC DNA]</scope>
    <source>
        <strain evidence="2 3">SN-593</strain>
    </source>
</reference>
<dbReference type="PROSITE" id="PS51746">
    <property type="entry name" value="PPM_2"/>
    <property type="match status" value="1"/>
</dbReference>
<evidence type="ECO:0000313" key="3">
    <source>
        <dbReference type="Proteomes" id="UP000595703"/>
    </source>
</evidence>
<name>A0A7U3VP44_9ACTN</name>
<dbReference type="InterPro" id="IPR036457">
    <property type="entry name" value="PPM-type-like_dom_sf"/>
</dbReference>
<dbReference type="AlphaFoldDB" id="A0A7U3VP44"/>
<accession>A0A7U3VP44</accession>
<feature type="domain" description="PPM-type phosphatase" evidence="1">
    <location>
        <begin position="3"/>
        <end position="254"/>
    </location>
</feature>